<dbReference type="Gramene" id="evm.model.05.619">
    <property type="protein sequence ID" value="cds.evm.model.05.619"/>
    <property type="gene ID" value="evm.TU.05.619"/>
</dbReference>
<evidence type="ECO:0000313" key="2">
    <source>
        <dbReference type="EnsemblPlants" id="cds.evm.model.05.619"/>
    </source>
</evidence>
<dbReference type="AlphaFoldDB" id="A0A803PR58"/>
<dbReference type="Proteomes" id="UP000596661">
    <property type="component" value="Chromosome 5"/>
</dbReference>
<feature type="transmembrane region" description="Helical" evidence="1">
    <location>
        <begin position="12"/>
        <end position="34"/>
    </location>
</feature>
<evidence type="ECO:0000313" key="3">
    <source>
        <dbReference type="Proteomes" id="UP000596661"/>
    </source>
</evidence>
<keyword evidence="3" id="KW-1185">Reference proteome</keyword>
<keyword evidence="1" id="KW-0472">Membrane</keyword>
<proteinExistence type="predicted"/>
<protein>
    <submittedName>
        <fullName evidence="2">Uncharacterized protein</fullName>
    </submittedName>
</protein>
<dbReference type="EMBL" id="UZAU01000435">
    <property type="status" value="NOT_ANNOTATED_CDS"/>
    <property type="molecule type" value="Genomic_DNA"/>
</dbReference>
<reference evidence="2" key="2">
    <citation type="submission" date="2021-03" db="UniProtKB">
        <authorList>
            <consortium name="EnsemblPlants"/>
        </authorList>
    </citation>
    <scope>IDENTIFICATION</scope>
</reference>
<accession>A0A803PR58</accession>
<keyword evidence="1" id="KW-0812">Transmembrane</keyword>
<sequence length="198" mass="22106">MSRLKLGLPSLLFVWVMFLVCMERVFVHVPFLYYDRLFFGEMCDFCDVGPEVVVYSRLGGPLFEGCYVFVVGPRVLSYFDICGPNHLMSVVDMFRPLGEFISNHGGPMGLVLKLYLVGCSGWRPLAVWDLIGPNQEDVVASRSTYESFLPVLGLGLPPDRFSLYKSSGGLEIIEDFCSLVSVHSCTPMEEDGSPPQEP</sequence>
<name>A0A803PR58_CANSA</name>
<evidence type="ECO:0000256" key="1">
    <source>
        <dbReference type="SAM" id="Phobius"/>
    </source>
</evidence>
<reference evidence="2" key="1">
    <citation type="submission" date="2018-11" db="EMBL/GenBank/DDBJ databases">
        <authorList>
            <person name="Grassa J C."/>
        </authorList>
    </citation>
    <scope>NUCLEOTIDE SEQUENCE [LARGE SCALE GENOMIC DNA]</scope>
</reference>
<keyword evidence="1" id="KW-1133">Transmembrane helix</keyword>
<organism evidence="2 3">
    <name type="scientific">Cannabis sativa</name>
    <name type="common">Hemp</name>
    <name type="synonym">Marijuana</name>
    <dbReference type="NCBI Taxonomy" id="3483"/>
    <lineage>
        <taxon>Eukaryota</taxon>
        <taxon>Viridiplantae</taxon>
        <taxon>Streptophyta</taxon>
        <taxon>Embryophyta</taxon>
        <taxon>Tracheophyta</taxon>
        <taxon>Spermatophyta</taxon>
        <taxon>Magnoliopsida</taxon>
        <taxon>eudicotyledons</taxon>
        <taxon>Gunneridae</taxon>
        <taxon>Pentapetalae</taxon>
        <taxon>rosids</taxon>
        <taxon>fabids</taxon>
        <taxon>Rosales</taxon>
        <taxon>Cannabaceae</taxon>
        <taxon>Cannabis</taxon>
    </lineage>
</organism>
<dbReference type="EnsemblPlants" id="evm.model.05.619">
    <property type="protein sequence ID" value="cds.evm.model.05.619"/>
    <property type="gene ID" value="evm.TU.05.619"/>
</dbReference>